<keyword evidence="1" id="KW-0472">Membrane</keyword>
<organism evidence="2 3">
    <name type="scientific">Aetokthonos hydrillicola Thurmond2011</name>
    <dbReference type="NCBI Taxonomy" id="2712845"/>
    <lineage>
        <taxon>Bacteria</taxon>
        <taxon>Bacillati</taxon>
        <taxon>Cyanobacteriota</taxon>
        <taxon>Cyanophyceae</taxon>
        <taxon>Nostocales</taxon>
        <taxon>Hapalosiphonaceae</taxon>
        <taxon>Aetokthonos</taxon>
    </lineage>
</organism>
<keyword evidence="1" id="KW-1133">Transmembrane helix</keyword>
<evidence type="ECO:0000313" key="2">
    <source>
        <dbReference type="EMBL" id="MDR9900745.1"/>
    </source>
</evidence>
<feature type="transmembrane region" description="Helical" evidence="1">
    <location>
        <begin position="6"/>
        <end position="28"/>
    </location>
</feature>
<dbReference type="EMBL" id="JAALHA020000038">
    <property type="protein sequence ID" value="MDR9900745.1"/>
    <property type="molecule type" value="Genomic_DNA"/>
</dbReference>
<sequence length="71" mass="8009">MNIQDLLTFAIEAIFNCFCAFIFLDLFIRCTAPFAVPPMPKIEKRLPQTLEELEPDGVYNFGLALALSDPD</sequence>
<proteinExistence type="predicted"/>
<reference evidence="3" key="1">
    <citation type="journal article" date="2021" name="Science">
        <title>Hunting the eagle killer: A cyanobacterial neurotoxin causes vacuolar myelinopathy.</title>
        <authorList>
            <person name="Breinlinger S."/>
            <person name="Phillips T.J."/>
            <person name="Haram B.N."/>
            <person name="Mares J."/>
            <person name="Martinez Yerena J.A."/>
            <person name="Hrouzek P."/>
            <person name="Sobotka R."/>
            <person name="Henderson W.M."/>
            <person name="Schmieder P."/>
            <person name="Williams S.M."/>
            <person name="Lauderdale J.D."/>
            <person name="Wilde H.D."/>
            <person name="Gerrin W."/>
            <person name="Kust A."/>
            <person name="Washington J.W."/>
            <person name="Wagner C."/>
            <person name="Geier B."/>
            <person name="Liebeke M."/>
            <person name="Enke H."/>
            <person name="Niedermeyer T.H.J."/>
            <person name="Wilde S.B."/>
        </authorList>
    </citation>
    <scope>NUCLEOTIDE SEQUENCE [LARGE SCALE GENOMIC DNA]</scope>
    <source>
        <strain evidence="3">Thurmond2011</strain>
    </source>
</reference>
<name>A0AAP5IFR1_9CYAN</name>
<comment type="caution">
    <text evidence="2">The sequence shown here is derived from an EMBL/GenBank/DDBJ whole genome shotgun (WGS) entry which is preliminary data.</text>
</comment>
<dbReference type="RefSeq" id="WP_208345360.1">
    <property type="nucleotide sequence ID" value="NZ_CAWQFN010000647.1"/>
</dbReference>
<dbReference type="Proteomes" id="UP000667802">
    <property type="component" value="Unassembled WGS sequence"/>
</dbReference>
<gene>
    <name evidence="2" type="ORF">G7B40_040375</name>
</gene>
<keyword evidence="1" id="KW-0812">Transmembrane</keyword>
<evidence type="ECO:0000313" key="3">
    <source>
        <dbReference type="Proteomes" id="UP000667802"/>
    </source>
</evidence>
<dbReference type="AlphaFoldDB" id="A0AAP5IFR1"/>
<accession>A0AAP5IFR1</accession>
<evidence type="ECO:0000256" key="1">
    <source>
        <dbReference type="SAM" id="Phobius"/>
    </source>
</evidence>
<keyword evidence="3" id="KW-1185">Reference proteome</keyword>
<protein>
    <submittedName>
        <fullName evidence="2">Uncharacterized protein</fullName>
    </submittedName>
</protein>